<feature type="transmembrane region" description="Helical" evidence="6">
    <location>
        <begin position="52"/>
        <end position="77"/>
    </location>
</feature>
<feature type="transmembrane region" description="Helical" evidence="6">
    <location>
        <begin position="20"/>
        <end position="40"/>
    </location>
</feature>
<name>A0A4Q4M3J1_9PLEO</name>
<dbReference type="InterPro" id="IPR052337">
    <property type="entry name" value="SAT4-like"/>
</dbReference>
<evidence type="ECO:0000256" key="3">
    <source>
        <dbReference type="ARBA" id="ARBA00022989"/>
    </source>
</evidence>
<proteinExistence type="inferred from homology"/>
<evidence type="ECO:0000259" key="7">
    <source>
        <dbReference type="Pfam" id="PF20684"/>
    </source>
</evidence>
<dbReference type="Pfam" id="PF20684">
    <property type="entry name" value="Fung_rhodopsin"/>
    <property type="match status" value="1"/>
</dbReference>
<evidence type="ECO:0000313" key="9">
    <source>
        <dbReference type="Proteomes" id="UP000292402"/>
    </source>
</evidence>
<organism evidence="8 9">
    <name type="scientific">Alternaria tenuissima</name>
    <dbReference type="NCBI Taxonomy" id="119927"/>
    <lineage>
        <taxon>Eukaryota</taxon>
        <taxon>Fungi</taxon>
        <taxon>Dikarya</taxon>
        <taxon>Ascomycota</taxon>
        <taxon>Pezizomycotina</taxon>
        <taxon>Dothideomycetes</taxon>
        <taxon>Pleosporomycetidae</taxon>
        <taxon>Pleosporales</taxon>
        <taxon>Pleosporineae</taxon>
        <taxon>Pleosporaceae</taxon>
        <taxon>Alternaria</taxon>
        <taxon>Alternaria sect. Alternaria</taxon>
        <taxon>Alternaria alternata complex</taxon>
    </lineage>
</organism>
<keyword evidence="2 6" id="KW-0812">Transmembrane</keyword>
<dbReference type="PANTHER" id="PTHR33048:SF123">
    <property type="entry name" value="INTEGRAL MEMBRANE PROTEIN"/>
    <property type="match status" value="1"/>
</dbReference>
<comment type="subcellular location">
    <subcellularLocation>
        <location evidence="1">Membrane</location>
        <topology evidence="1">Multi-pass membrane protein</topology>
    </subcellularLocation>
</comment>
<feature type="domain" description="Rhodopsin" evidence="7">
    <location>
        <begin position="36"/>
        <end position="274"/>
    </location>
</feature>
<comment type="similarity">
    <text evidence="5">Belongs to the SAT4 family.</text>
</comment>
<keyword evidence="4 6" id="KW-0472">Membrane</keyword>
<feature type="transmembrane region" description="Helical" evidence="6">
    <location>
        <begin position="97"/>
        <end position="119"/>
    </location>
</feature>
<feature type="transmembrane region" description="Helical" evidence="6">
    <location>
        <begin position="247"/>
        <end position="269"/>
    </location>
</feature>
<evidence type="ECO:0000313" key="8">
    <source>
        <dbReference type="EMBL" id="RYN40439.1"/>
    </source>
</evidence>
<dbReference type="PANTHER" id="PTHR33048">
    <property type="entry name" value="PTH11-LIKE INTEGRAL MEMBRANE PROTEIN (AFU_ORTHOLOGUE AFUA_5G11245)"/>
    <property type="match status" value="1"/>
</dbReference>
<feature type="transmembrane region" description="Helical" evidence="6">
    <location>
        <begin position="131"/>
        <end position="152"/>
    </location>
</feature>
<feature type="transmembrane region" description="Helical" evidence="6">
    <location>
        <begin position="210"/>
        <end position="235"/>
    </location>
</feature>
<dbReference type="GO" id="GO:0016020">
    <property type="term" value="C:membrane"/>
    <property type="evidence" value="ECO:0007669"/>
    <property type="project" value="UniProtKB-SubCell"/>
</dbReference>
<feature type="transmembrane region" description="Helical" evidence="6">
    <location>
        <begin position="177"/>
        <end position="198"/>
    </location>
</feature>
<dbReference type="InterPro" id="IPR049326">
    <property type="entry name" value="Rhodopsin_dom_fungi"/>
</dbReference>
<evidence type="ECO:0000256" key="4">
    <source>
        <dbReference type="ARBA" id="ARBA00023136"/>
    </source>
</evidence>
<gene>
    <name evidence="8" type="ORF">AA0114_g11071</name>
</gene>
<accession>A0A4Q4M3J1</accession>
<evidence type="ECO:0000256" key="5">
    <source>
        <dbReference type="ARBA" id="ARBA00038359"/>
    </source>
</evidence>
<dbReference type="EMBL" id="PDXA01000054">
    <property type="protein sequence ID" value="RYN40439.1"/>
    <property type="molecule type" value="Genomic_DNA"/>
</dbReference>
<protein>
    <recommendedName>
        <fullName evidence="7">Rhodopsin domain-containing protein</fullName>
    </recommendedName>
</protein>
<evidence type="ECO:0000256" key="6">
    <source>
        <dbReference type="SAM" id="Phobius"/>
    </source>
</evidence>
<dbReference type="AlphaFoldDB" id="A0A4Q4M3J1"/>
<dbReference type="Proteomes" id="UP000292402">
    <property type="component" value="Unassembled WGS sequence"/>
</dbReference>
<comment type="caution">
    <text evidence="8">The sequence shown here is derived from an EMBL/GenBank/DDBJ whole genome shotgun (WGS) entry which is preliminary data.</text>
</comment>
<evidence type="ECO:0000256" key="2">
    <source>
        <dbReference type="ARBA" id="ARBA00022692"/>
    </source>
</evidence>
<evidence type="ECO:0000256" key="1">
    <source>
        <dbReference type="ARBA" id="ARBA00004141"/>
    </source>
</evidence>
<sequence>MAADGTYITWDGGSRQLPVLITVAVLLFFSLIAVSLRLYCRAVLVRHVGLDDYFMLAALIVTVGLSIQNGFHISYGTGRKSKDLNFDDFLIPTLKHWYVYQLFYPWALFFVKASILALYHRIFTYHSFRRWVYYAAGFIIIQTITVTFINAFECGTKPSRAWDAKFPEGCNSMPKTYFAMASVNIVTDIVILVMPLKVFKELNMHPRKRLALMGIFMVGGIAVIASIMRIYALYIFAVSDDIEYDDIFILLLSQIEANVAMMSACAPAYRPLFVKFFSSSSGPSNQTPGEYPTIGSGGPVYARRRASRNDIELFSVLSAGKRTSGGHVSPCRGRNSSEENILGDEGIRKTVDVSIIEEEAEKERIQARVDGRDEDNPAHWRWFNA</sequence>
<reference evidence="9" key="1">
    <citation type="journal article" date="2019" name="bioRxiv">
        <title>Genomics, evolutionary history and diagnostics of the Alternaria alternata species group including apple and Asian pear pathotypes.</title>
        <authorList>
            <person name="Armitage A.D."/>
            <person name="Cockerton H.M."/>
            <person name="Sreenivasaprasad S."/>
            <person name="Woodhall J.W."/>
            <person name="Lane C.R."/>
            <person name="Harrison R.J."/>
            <person name="Clarkson J.P."/>
        </authorList>
    </citation>
    <scope>NUCLEOTIDE SEQUENCE [LARGE SCALE GENOMIC DNA]</scope>
    <source>
        <strain evidence="9">FERA 1082</strain>
    </source>
</reference>
<keyword evidence="3 6" id="KW-1133">Transmembrane helix</keyword>